<evidence type="ECO:0000256" key="5">
    <source>
        <dbReference type="ARBA" id="ARBA00022833"/>
    </source>
</evidence>
<comment type="similarity">
    <text evidence="2">Belongs to the THAP1 family.</text>
</comment>
<comment type="subcellular location">
    <subcellularLocation>
        <location evidence="1">Nucleus</location>
        <location evidence="1">Nucleoplasm</location>
    </subcellularLocation>
</comment>
<dbReference type="SUPFAM" id="SSF57716">
    <property type="entry name" value="Glucocorticoid receptor-like (DNA-binding domain)"/>
    <property type="match status" value="1"/>
</dbReference>
<evidence type="ECO:0000313" key="14">
    <source>
        <dbReference type="EMBL" id="MBY22451.1"/>
    </source>
</evidence>
<evidence type="ECO:0000259" key="13">
    <source>
        <dbReference type="PROSITE" id="PS50950"/>
    </source>
</evidence>
<keyword evidence="9" id="KW-0804">Transcription</keyword>
<dbReference type="PROSITE" id="PS50950">
    <property type="entry name" value="ZF_THAP"/>
    <property type="match status" value="1"/>
</dbReference>
<dbReference type="InterPro" id="IPR006612">
    <property type="entry name" value="THAP_Znf"/>
</dbReference>
<organism evidence="14">
    <name type="scientific">Schizaphis graminum</name>
    <name type="common">Green bug aphid</name>
    <dbReference type="NCBI Taxonomy" id="13262"/>
    <lineage>
        <taxon>Eukaryota</taxon>
        <taxon>Metazoa</taxon>
        <taxon>Ecdysozoa</taxon>
        <taxon>Arthropoda</taxon>
        <taxon>Hexapoda</taxon>
        <taxon>Insecta</taxon>
        <taxon>Pterygota</taxon>
        <taxon>Neoptera</taxon>
        <taxon>Paraneoptera</taxon>
        <taxon>Hemiptera</taxon>
        <taxon>Sternorrhyncha</taxon>
        <taxon>Aphidomorpha</taxon>
        <taxon>Aphidoidea</taxon>
        <taxon>Aphididae</taxon>
        <taxon>Aphidini</taxon>
        <taxon>Schizaphis</taxon>
    </lineage>
</organism>
<evidence type="ECO:0000256" key="3">
    <source>
        <dbReference type="ARBA" id="ARBA00022723"/>
    </source>
</evidence>
<evidence type="ECO:0000256" key="2">
    <source>
        <dbReference type="ARBA" id="ARBA00006177"/>
    </source>
</evidence>
<dbReference type="SMART" id="SM00980">
    <property type="entry name" value="THAP"/>
    <property type="match status" value="1"/>
</dbReference>
<keyword evidence="4 12" id="KW-0863">Zinc-finger</keyword>
<dbReference type="SMART" id="SM00692">
    <property type="entry name" value="DM3"/>
    <property type="match status" value="1"/>
</dbReference>
<keyword evidence="6" id="KW-0805">Transcription regulation</keyword>
<evidence type="ECO:0000256" key="9">
    <source>
        <dbReference type="ARBA" id="ARBA00023163"/>
    </source>
</evidence>
<keyword evidence="10" id="KW-0539">Nucleus</keyword>
<dbReference type="PANTHER" id="PTHR46600">
    <property type="entry name" value="THAP DOMAIN-CONTAINING"/>
    <property type="match status" value="1"/>
</dbReference>
<evidence type="ECO:0000256" key="8">
    <source>
        <dbReference type="ARBA" id="ARBA00023125"/>
    </source>
</evidence>
<dbReference type="Pfam" id="PF05485">
    <property type="entry name" value="THAP"/>
    <property type="match status" value="1"/>
</dbReference>
<evidence type="ECO:0000256" key="11">
    <source>
        <dbReference type="ARBA" id="ARBA00023306"/>
    </source>
</evidence>
<dbReference type="InterPro" id="IPR026516">
    <property type="entry name" value="THAP1/10"/>
</dbReference>
<keyword evidence="11" id="KW-0131">Cell cycle</keyword>
<accession>A0A2S2NYY9</accession>
<sequence>MPRNCFVPHCHEGNKSQIKKNKLLGIKHKTMFKAPKDVLLLEKWSKAIQRTDRELRPGIDNVCEKHFDEAYVSRYFETKMPDGSINRIERGRLSLKKNAVPSIFPDLPQNLIIIEPIKKTKLNNISSTIDNVSETYNNLQDALKNMNLPTEWFFCCAHSSLLLGYLDSNYELIKKIIISSNDLNLKVFIKNNQVNITQTLVTCIDDIKKILKTVDDIKVCTETGIDNCTKSDQCCVECPKEKNFNMDVQGLCKNKNNRKPTTNIFIKNVYCNKQRNIKFV</sequence>
<keyword evidence="8 12" id="KW-0238">DNA-binding</keyword>
<keyword evidence="5" id="KW-0862">Zinc</keyword>
<dbReference type="AlphaFoldDB" id="A0A2S2NYY9"/>
<dbReference type="GO" id="GO:0008270">
    <property type="term" value="F:zinc ion binding"/>
    <property type="evidence" value="ECO:0007669"/>
    <property type="project" value="UniProtKB-KW"/>
</dbReference>
<keyword evidence="3" id="KW-0479">Metal-binding</keyword>
<evidence type="ECO:0000256" key="12">
    <source>
        <dbReference type="PROSITE-ProRule" id="PRU00309"/>
    </source>
</evidence>
<evidence type="ECO:0000256" key="10">
    <source>
        <dbReference type="ARBA" id="ARBA00023242"/>
    </source>
</evidence>
<evidence type="ECO:0000256" key="6">
    <source>
        <dbReference type="ARBA" id="ARBA00023015"/>
    </source>
</evidence>
<name>A0A2S2NYY9_SCHGA</name>
<gene>
    <name evidence="14" type="ORF">g.144153</name>
</gene>
<evidence type="ECO:0000256" key="1">
    <source>
        <dbReference type="ARBA" id="ARBA00004642"/>
    </source>
</evidence>
<dbReference type="EMBL" id="GGMR01009832">
    <property type="protein sequence ID" value="MBY22451.1"/>
    <property type="molecule type" value="Transcribed_RNA"/>
</dbReference>
<keyword evidence="7" id="KW-0175">Coiled coil</keyword>
<evidence type="ECO:0000256" key="7">
    <source>
        <dbReference type="ARBA" id="ARBA00023054"/>
    </source>
</evidence>
<evidence type="ECO:0000256" key="4">
    <source>
        <dbReference type="ARBA" id="ARBA00022771"/>
    </source>
</evidence>
<dbReference type="GO" id="GO:0005654">
    <property type="term" value="C:nucleoplasm"/>
    <property type="evidence" value="ECO:0007669"/>
    <property type="project" value="UniProtKB-SubCell"/>
</dbReference>
<dbReference type="PANTHER" id="PTHR46600:SF1">
    <property type="entry name" value="THAP DOMAIN-CONTAINING PROTEIN 1"/>
    <property type="match status" value="1"/>
</dbReference>
<dbReference type="GO" id="GO:0043565">
    <property type="term" value="F:sequence-specific DNA binding"/>
    <property type="evidence" value="ECO:0007669"/>
    <property type="project" value="InterPro"/>
</dbReference>
<proteinExistence type="inferred from homology"/>
<reference evidence="14" key="1">
    <citation type="submission" date="2018-04" db="EMBL/GenBank/DDBJ databases">
        <title>Transcriptome of Schizaphis graminum biotype I.</title>
        <authorList>
            <person name="Scully E.D."/>
            <person name="Geib S.M."/>
            <person name="Palmer N.A."/>
            <person name="Koch K."/>
            <person name="Bradshaw J."/>
            <person name="Heng-Moss T."/>
            <person name="Sarath G."/>
        </authorList>
    </citation>
    <scope>NUCLEOTIDE SEQUENCE</scope>
</reference>
<feature type="domain" description="THAP-type" evidence="13">
    <location>
        <begin position="1"/>
        <end position="104"/>
    </location>
</feature>
<protein>
    <recommendedName>
        <fullName evidence="13">THAP-type domain-containing protein</fullName>
    </recommendedName>
</protein>